<dbReference type="Proteomes" id="UP000826271">
    <property type="component" value="Unassembled WGS sequence"/>
</dbReference>
<gene>
    <name evidence="2" type="ORF">BUALT_Bualt03G0026700</name>
</gene>
<name>A0AAV6XXG2_9LAMI</name>
<evidence type="ECO:0000256" key="1">
    <source>
        <dbReference type="SAM" id="SignalP"/>
    </source>
</evidence>
<proteinExistence type="predicted"/>
<dbReference type="EMBL" id="WHWC01000003">
    <property type="protein sequence ID" value="KAG8385291.1"/>
    <property type="molecule type" value="Genomic_DNA"/>
</dbReference>
<evidence type="ECO:0000313" key="3">
    <source>
        <dbReference type="Proteomes" id="UP000826271"/>
    </source>
</evidence>
<comment type="caution">
    <text evidence="2">The sequence shown here is derived from an EMBL/GenBank/DDBJ whole genome shotgun (WGS) entry which is preliminary data.</text>
</comment>
<dbReference type="AlphaFoldDB" id="A0AAV6XXG2"/>
<protein>
    <submittedName>
        <fullName evidence="2">Uncharacterized protein</fullName>
    </submittedName>
</protein>
<evidence type="ECO:0000313" key="2">
    <source>
        <dbReference type="EMBL" id="KAG8385291.1"/>
    </source>
</evidence>
<feature type="chain" id="PRO_5043865720" evidence="1">
    <location>
        <begin position="26"/>
        <end position="141"/>
    </location>
</feature>
<dbReference type="PROSITE" id="PS51257">
    <property type="entry name" value="PROKAR_LIPOPROTEIN"/>
    <property type="match status" value="1"/>
</dbReference>
<accession>A0AAV6XXG2</accession>
<reference evidence="2" key="1">
    <citation type="submission" date="2019-10" db="EMBL/GenBank/DDBJ databases">
        <authorList>
            <person name="Zhang R."/>
            <person name="Pan Y."/>
            <person name="Wang J."/>
            <person name="Ma R."/>
            <person name="Yu S."/>
        </authorList>
    </citation>
    <scope>NUCLEOTIDE SEQUENCE</scope>
    <source>
        <strain evidence="2">LA-IB0</strain>
        <tissue evidence="2">Leaf</tissue>
    </source>
</reference>
<organism evidence="2 3">
    <name type="scientific">Buddleja alternifolia</name>
    <dbReference type="NCBI Taxonomy" id="168488"/>
    <lineage>
        <taxon>Eukaryota</taxon>
        <taxon>Viridiplantae</taxon>
        <taxon>Streptophyta</taxon>
        <taxon>Embryophyta</taxon>
        <taxon>Tracheophyta</taxon>
        <taxon>Spermatophyta</taxon>
        <taxon>Magnoliopsida</taxon>
        <taxon>eudicotyledons</taxon>
        <taxon>Gunneridae</taxon>
        <taxon>Pentapetalae</taxon>
        <taxon>asterids</taxon>
        <taxon>lamiids</taxon>
        <taxon>Lamiales</taxon>
        <taxon>Scrophulariaceae</taxon>
        <taxon>Buddlejeae</taxon>
        <taxon>Buddleja</taxon>
    </lineage>
</organism>
<keyword evidence="1" id="KW-0732">Signal</keyword>
<keyword evidence="3" id="KW-1185">Reference proteome</keyword>
<sequence length="141" mass="15927">MGFKMILASIFISIFFLLSLIVSFACPTSLLDHDNAPAVSKTTDFQADRFKIKKSSPVLPVFLNSNHQNKNDDQKSSNLYTKRFMNRKRSMNKFEEASRRTTFAAMLPKGYVPPSGSSPCHNVYPNSVAFFCDFSAETRQP</sequence>
<feature type="signal peptide" evidence="1">
    <location>
        <begin position="1"/>
        <end position="25"/>
    </location>
</feature>